<dbReference type="Gene3D" id="3.30.110.40">
    <property type="entry name" value="TusA-like domain"/>
    <property type="match status" value="1"/>
</dbReference>
<accession>A0A368HHR2</accession>
<sequence length="104" mass="11130">MGLFNRKAAPTAAVSTAPAAQVTLEDGNTYTISRVVDVLGDSCPRPQLMTKKALNEAVSGAVIEVKVDNPTSMEALPTVMAAVNGTHLATLKADRYWRVFVRKN</sequence>
<dbReference type="OrthoDB" id="9797551at2"/>
<feature type="domain" description="UPF0033" evidence="2">
    <location>
        <begin position="36"/>
        <end position="60"/>
    </location>
</feature>
<dbReference type="CDD" id="cd00291">
    <property type="entry name" value="SirA_YedF_YeeD"/>
    <property type="match status" value="1"/>
</dbReference>
<dbReference type="SUPFAM" id="SSF64307">
    <property type="entry name" value="SirA-like"/>
    <property type="match status" value="1"/>
</dbReference>
<dbReference type="RefSeq" id="WP_083995584.1">
    <property type="nucleotide sequence ID" value="NZ_CP080624.1"/>
</dbReference>
<protein>
    <submittedName>
        <fullName evidence="3">Sulfurtransferase TusA family protein</fullName>
    </submittedName>
</protein>
<dbReference type="PROSITE" id="PS01148">
    <property type="entry name" value="UPF0033"/>
    <property type="match status" value="1"/>
</dbReference>
<dbReference type="Pfam" id="PF01206">
    <property type="entry name" value="TusA"/>
    <property type="match status" value="1"/>
</dbReference>
<gene>
    <name evidence="3" type="ORF">C4900_03915</name>
</gene>
<dbReference type="PANTHER" id="PTHR33279:SF6">
    <property type="entry name" value="SULFUR CARRIER PROTEIN YEDF-RELATED"/>
    <property type="match status" value="1"/>
</dbReference>
<organism evidence="3 4">
    <name type="scientific">Acidiferrobacter thiooxydans</name>
    <dbReference type="NCBI Taxonomy" id="163359"/>
    <lineage>
        <taxon>Bacteria</taxon>
        <taxon>Pseudomonadati</taxon>
        <taxon>Pseudomonadota</taxon>
        <taxon>Gammaproteobacteria</taxon>
        <taxon>Acidiferrobacterales</taxon>
        <taxon>Acidiferrobacteraceae</taxon>
        <taxon>Acidiferrobacter</taxon>
    </lineage>
</organism>
<dbReference type="PANTHER" id="PTHR33279">
    <property type="entry name" value="SULFUR CARRIER PROTEIN YEDF-RELATED"/>
    <property type="match status" value="1"/>
</dbReference>
<dbReference type="GO" id="GO:0016740">
    <property type="term" value="F:transferase activity"/>
    <property type="evidence" value="ECO:0007669"/>
    <property type="project" value="UniProtKB-KW"/>
</dbReference>
<dbReference type="InterPro" id="IPR036868">
    <property type="entry name" value="TusA-like_sf"/>
</dbReference>
<keyword evidence="4" id="KW-1185">Reference proteome</keyword>
<dbReference type="EMBL" id="PSYR01000001">
    <property type="protein sequence ID" value="RCN58913.1"/>
    <property type="molecule type" value="Genomic_DNA"/>
</dbReference>
<evidence type="ECO:0000313" key="3">
    <source>
        <dbReference type="EMBL" id="RCN58913.1"/>
    </source>
</evidence>
<dbReference type="InterPro" id="IPR001455">
    <property type="entry name" value="TusA-like"/>
</dbReference>
<name>A0A368HHR2_9GAMM</name>
<keyword evidence="3" id="KW-0808">Transferase</keyword>
<dbReference type="Proteomes" id="UP000253250">
    <property type="component" value="Unassembled WGS sequence"/>
</dbReference>
<evidence type="ECO:0000259" key="2">
    <source>
        <dbReference type="PROSITE" id="PS01148"/>
    </source>
</evidence>
<dbReference type="AlphaFoldDB" id="A0A368HHR2"/>
<comment type="similarity">
    <text evidence="1">Belongs to the sulfur carrier protein TusA family.</text>
</comment>
<comment type="caution">
    <text evidence="3">The sequence shown here is derived from an EMBL/GenBank/DDBJ whole genome shotgun (WGS) entry which is preliminary data.</text>
</comment>
<evidence type="ECO:0000256" key="1">
    <source>
        <dbReference type="ARBA" id="ARBA00008984"/>
    </source>
</evidence>
<proteinExistence type="inferred from homology"/>
<evidence type="ECO:0000313" key="4">
    <source>
        <dbReference type="Proteomes" id="UP000253250"/>
    </source>
</evidence>
<reference evidence="3 4" key="1">
    <citation type="submission" date="2018-02" db="EMBL/GenBank/DDBJ databases">
        <title>Insights into the biology of acidophilic members of the Acidiferrobacteraceae family derived from comparative genomic analyses.</title>
        <authorList>
            <person name="Issotta F."/>
            <person name="Thyssen C."/>
            <person name="Mena C."/>
            <person name="Moya A."/>
            <person name="Bellenberg S."/>
            <person name="Sproer C."/>
            <person name="Covarrubias P.C."/>
            <person name="Sand W."/>
            <person name="Quatrini R."/>
            <person name="Vera M."/>
        </authorList>
    </citation>
    <scope>NUCLEOTIDE SEQUENCE [LARGE SCALE GENOMIC DNA]</scope>
    <source>
        <strain evidence="4">m-1</strain>
    </source>
</reference>